<dbReference type="Gene3D" id="1.10.287.1490">
    <property type="match status" value="1"/>
</dbReference>
<keyword evidence="3" id="KW-1133">Transmembrane helix</keyword>
<evidence type="ECO:0000313" key="4">
    <source>
        <dbReference type="Proteomes" id="UP001652741"/>
    </source>
</evidence>
<keyword evidence="1" id="KW-0175">Coiled coil</keyword>
<evidence type="ECO:0000256" key="1">
    <source>
        <dbReference type="SAM" id="Coils"/>
    </source>
</evidence>
<name>A0A1S3N0Y6_SALSA</name>
<dbReference type="PaxDb" id="8030-ENSSSAP00000022595"/>
<dbReference type="GeneID" id="106576370"/>
<feature type="transmembrane region" description="Helical" evidence="3">
    <location>
        <begin position="57"/>
        <end position="77"/>
    </location>
</feature>
<dbReference type="SUPFAM" id="SSF57997">
    <property type="entry name" value="Tropomyosin"/>
    <property type="match status" value="1"/>
</dbReference>
<organism evidence="4 5">
    <name type="scientific">Salmo salar</name>
    <name type="common">Atlantic salmon</name>
    <dbReference type="NCBI Taxonomy" id="8030"/>
    <lineage>
        <taxon>Eukaryota</taxon>
        <taxon>Metazoa</taxon>
        <taxon>Chordata</taxon>
        <taxon>Craniata</taxon>
        <taxon>Vertebrata</taxon>
        <taxon>Euteleostomi</taxon>
        <taxon>Actinopterygii</taxon>
        <taxon>Neopterygii</taxon>
        <taxon>Teleostei</taxon>
        <taxon>Protacanthopterygii</taxon>
        <taxon>Salmoniformes</taxon>
        <taxon>Salmonidae</taxon>
        <taxon>Salmoninae</taxon>
        <taxon>Salmo</taxon>
    </lineage>
</organism>
<dbReference type="PANTHER" id="PTHR21734:SF10">
    <property type="entry name" value="INHIBITOR OF NUCLEAR FACTOR KAPPA-B KINASE-INTERACTING PROTEIN"/>
    <property type="match status" value="1"/>
</dbReference>
<dbReference type="AlphaFoldDB" id="A0A1S3N0Y6"/>
<feature type="region of interest" description="Disordered" evidence="2">
    <location>
        <begin position="1"/>
        <end position="51"/>
    </location>
</feature>
<feature type="coiled-coil region" evidence="1">
    <location>
        <begin position="198"/>
        <end position="225"/>
    </location>
</feature>
<dbReference type="Proteomes" id="UP001652741">
    <property type="component" value="Chromosome ssa17"/>
</dbReference>
<keyword evidence="4" id="KW-1185">Reference proteome</keyword>
<evidence type="ECO:0000256" key="3">
    <source>
        <dbReference type="SAM" id="Phobius"/>
    </source>
</evidence>
<dbReference type="KEGG" id="sasa:106576370"/>
<dbReference type="RefSeq" id="XP_014008975.2">
    <property type="nucleotide sequence ID" value="XM_014153500.2"/>
</dbReference>
<dbReference type="PANTHER" id="PTHR21734">
    <property type="entry name" value="INHIBITOR OF NUCLEAR FACTOR KAPPA-B KINASE-INTERACTING PROTEIN"/>
    <property type="match status" value="1"/>
</dbReference>
<proteinExistence type="predicted"/>
<sequence length="393" mass="43656">MPSNEVKQRKKTAAQKQNDEPVETSKYTSEDEAKKAKATEGNSLAERKSSSPSSLDVKTITCLLSLIVCIVLTWVVLQQNARFFDVEEKYKLLSGKTASLLEMEEEVIKVSKKCEGVQSLLEHIERQPGGLLPHLEALERDVSQLKDWASGLTEKRGLHQDRVAALTEAVGQIEGRTSAITKDVNTKVASVRTDVRRMDGLQSEVESLLEKVTELEERAAQAERSMVKRIGDLLAGSIDRIQGLKGATERNAQALEQLKRRLPELFANDQQISERLRELESGRARLVRTVTFAGDLKPKVAAIKRDFGALAPQVDELTLRIGRLAEDLTRREEDIAELRQTFANLSAVEEDLGVVTQQLSQIVKPEMQVVGGEMLLQKVNVSQALPQTLEGEL</sequence>
<protein>
    <submittedName>
        <fullName evidence="5">Inhibitor of nuclear factor kappa-B kinase-interacting protein isoform X1</fullName>
    </submittedName>
</protein>
<keyword evidence="3" id="KW-0812">Transmembrane</keyword>
<keyword evidence="5" id="KW-0418">Kinase</keyword>
<keyword evidence="5" id="KW-0808">Transferase</keyword>
<reference evidence="5" key="1">
    <citation type="submission" date="2025-08" db="UniProtKB">
        <authorList>
            <consortium name="RefSeq"/>
        </authorList>
    </citation>
    <scope>IDENTIFICATION</scope>
</reference>
<evidence type="ECO:0000313" key="5">
    <source>
        <dbReference type="RefSeq" id="XP_014008975.2"/>
    </source>
</evidence>
<feature type="compositionally biased region" description="Basic and acidic residues" evidence="2">
    <location>
        <begin position="28"/>
        <end position="38"/>
    </location>
</feature>
<dbReference type="InterPro" id="IPR024152">
    <property type="entry name" value="Inh_kappa-B_kinase-int"/>
</dbReference>
<accession>A0A1S3N0Y6</accession>
<dbReference type="Bgee" id="ENSSSAG00000015054">
    <property type="expression patterns" value="Expressed in notochord and 25 other cell types or tissues"/>
</dbReference>
<keyword evidence="3" id="KW-0472">Membrane</keyword>
<gene>
    <name evidence="5" type="primary">LOC106576370</name>
</gene>
<evidence type="ECO:0000256" key="2">
    <source>
        <dbReference type="SAM" id="MobiDB-lite"/>
    </source>
</evidence>